<dbReference type="EMBL" id="BMMZ01000015">
    <property type="protein sequence ID" value="GGL80491.1"/>
    <property type="molecule type" value="Genomic_DNA"/>
</dbReference>
<name>A0A917SGJ3_9ACTN</name>
<dbReference type="GO" id="GO:0012505">
    <property type="term" value="C:endomembrane system"/>
    <property type="evidence" value="ECO:0007669"/>
    <property type="project" value="UniProtKB-SubCell"/>
</dbReference>
<gene>
    <name evidence="14" type="ORF">GCM10011575_43450</name>
</gene>
<evidence type="ECO:0000256" key="5">
    <source>
        <dbReference type="ARBA" id="ARBA00022679"/>
    </source>
</evidence>
<keyword evidence="15" id="KW-1185">Reference proteome</keyword>
<dbReference type="PANTHER" id="PTHR10050">
    <property type="entry name" value="DOLICHYL-PHOSPHATE-MANNOSE--PROTEIN MANNOSYLTRANSFERASE"/>
    <property type="match status" value="1"/>
</dbReference>
<keyword evidence="10" id="KW-1003">Cell membrane</keyword>
<feature type="transmembrane region" description="Helical" evidence="10">
    <location>
        <begin position="235"/>
        <end position="260"/>
    </location>
</feature>
<evidence type="ECO:0000256" key="11">
    <source>
        <dbReference type="SAM" id="MobiDB-lite"/>
    </source>
</evidence>
<feature type="domain" description="Protein O-mannosyl-transferase C-terminal four TM" evidence="13">
    <location>
        <begin position="352"/>
        <end position="552"/>
    </location>
</feature>
<feature type="region of interest" description="Disordered" evidence="11">
    <location>
        <begin position="1"/>
        <end position="31"/>
    </location>
</feature>
<feature type="transmembrane region" description="Helical" evidence="10">
    <location>
        <begin position="510"/>
        <end position="533"/>
    </location>
</feature>
<evidence type="ECO:0000256" key="9">
    <source>
        <dbReference type="ARBA" id="ARBA00093617"/>
    </source>
</evidence>
<evidence type="ECO:0000313" key="15">
    <source>
        <dbReference type="Proteomes" id="UP000613840"/>
    </source>
</evidence>
<dbReference type="GO" id="GO:0004169">
    <property type="term" value="F:dolichyl-phosphate-mannose-protein mannosyltransferase activity"/>
    <property type="evidence" value="ECO:0007669"/>
    <property type="project" value="UniProtKB-UniRule"/>
</dbReference>
<feature type="compositionally biased region" description="Basic and acidic residues" evidence="11">
    <location>
        <begin position="1"/>
        <end position="12"/>
    </location>
</feature>
<feature type="transmembrane region" description="Helical" evidence="10">
    <location>
        <begin position="266"/>
        <end position="283"/>
    </location>
</feature>
<feature type="transmembrane region" description="Helical" evidence="10">
    <location>
        <begin position="425"/>
        <end position="442"/>
    </location>
</feature>
<proteinExistence type="inferred from homology"/>
<feature type="domain" description="ArnT-like N-terminal" evidence="12">
    <location>
        <begin position="144"/>
        <end position="213"/>
    </location>
</feature>
<feature type="transmembrane region" description="Helical" evidence="10">
    <location>
        <begin position="472"/>
        <end position="498"/>
    </location>
</feature>
<comment type="caution">
    <text evidence="14">The sequence shown here is derived from an EMBL/GenBank/DDBJ whole genome shotgun (WGS) entry which is preliminary data.</text>
</comment>
<evidence type="ECO:0000256" key="8">
    <source>
        <dbReference type="ARBA" id="ARBA00023136"/>
    </source>
</evidence>
<feature type="transmembrane region" description="Helical" evidence="10">
    <location>
        <begin position="49"/>
        <end position="68"/>
    </location>
</feature>
<keyword evidence="6 10" id="KW-0812">Transmembrane</keyword>
<dbReference type="PANTHER" id="PTHR10050:SF46">
    <property type="entry name" value="PROTEIN O-MANNOSYL-TRANSFERASE 2"/>
    <property type="match status" value="1"/>
</dbReference>
<feature type="transmembrane region" description="Helical" evidence="10">
    <location>
        <begin position="172"/>
        <end position="190"/>
    </location>
</feature>
<feature type="transmembrane region" description="Helical" evidence="10">
    <location>
        <begin position="196"/>
        <end position="214"/>
    </location>
</feature>
<evidence type="ECO:0000256" key="10">
    <source>
        <dbReference type="RuleBase" id="RU367007"/>
    </source>
</evidence>
<dbReference type="Proteomes" id="UP000613840">
    <property type="component" value="Unassembled WGS sequence"/>
</dbReference>
<organism evidence="14 15">
    <name type="scientific">Microlunatus endophyticus</name>
    <dbReference type="NCBI Taxonomy" id="1716077"/>
    <lineage>
        <taxon>Bacteria</taxon>
        <taxon>Bacillati</taxon>
        <taxon>Actinomycetota</taxon>
        <taxon>Actinomycetes</taxon>
        <taxon>Propionibacteriales</taxon>
        <taxon>Propionibacteriaceae</taxon>
        <taxon>Microlunatus</taxon>
    </lineage>
</organism>
<keyword evidence="5 10" id="KW-0808">Transferase</keyword>
<keyword evidence="8 10" id="KW-0472">Membrane</keyword>
<evidence type="ECO:0000256" key="6">
    <source>
        <dbReference type="ARBA" id="ARBA00022692"/>
    </source>
</evidence>
<dbReference type="Pfam" id="PF16192">
    <property type="entry name" value="PMT_4TMC"/>
    <property type="match status" value="1"/>
</dbReference>
<comment type="pathway">
    <text evidence="2 10">Protein modification; protein glycosylation.</text>
</comment>
<protein>
    <recommendedName>
        <fullName evidence="9 10">Polyprenol-phosphate-mannose--protein mannosyltransferase</fullName>
        <ecNumber evidence="10">2.4.1.-</ecNumber>
    </recommendedName>
</protein>
<reference evidence="14" key="2">
    <citation type="submission" date="2020-09" db="EMBL/GenBank/DDBJ databases">
        <authorList>
            <person name="Sun Q."/>
            <person name="Zhou Y."/>
        </authorList>
    </citation>
    <scope>NUCLEOTIDE SEQUENCE</scope>
    <source>
        <strain evidence="14">CGMCC 4.7306</strain>
    </source>
</reference>
<sequence>MTDQATRTRDPETPGFPTAATPVAALPDLPGPQPTTVQRLRSAMPSDRLIGWVTTLVITAIAFVIRLINIGRPGYIVFDETYYAKDAWSLIHFGYERNWADNANTILRNGGIPVPQISAEFIVHPPVGKLLIGIGELIFGFDPVGWRVAPLVFGTLLVFMTIRLVRRVSRSTLIGGLAGVLLTVDGLAFVMSRIALLDIFLAFFVVAAVACLAADRDWFRNRLADHIERSGTKDLAGSYGPLLLVRPWQLLAGLMFGLALGSKWDALYVMAAFCLLSLSWDFGARKLAGGGLRSGLSLIRDGVAKFISIVVVSLIVYALTWSSWFATAGGYDRQWDADGPKTGIARIFGRAFAAWVHYQQDIYAFHTGSYIDHQTHVYNANPGGWLVIARTIGIDAVNNIQPGTGGCPAGGEKCLSVVSGMGTPVLWWGAIVALVIALLLWVGGRDWRFGIPVVGVLSAWLPWFQYTARPLFYFYAIAIIPFSVMAVALCLGLLIGRFPRNPAARRSRMIGGIVAGAFVALVVLNFAYIYPILTDKVLPYSQWLARMWFKGWI</sequence>
<feature type="transmembrane region" description="Helical" evidence="10">
    <location>
        <begin position="303"/>
        <end position="326"/>
    </location>
</feature>
<dbReference type="InterPro" id="IPR032421">
    <property type="entry name" value="PMT_4TMC"/>
</dbReference>
<dbReference type="EC" id="2.4.1.-" evidence="10"/>
<keyword evidence="4 10" id="KW-0328">Glycosyltransferase</keyword>
<feature type="transmembrane region" description="Helical" evidence="10">
    <location>
        <begin position="144"/>
        <end position="165"/>
    </location>
</feature>
<comment type="function">
    <text evidence="10">Protein O-mannosyltransferase that catalyzes the transfer of a single mannose residue from a polyprenol phospho-mannosyl lipidic donor to the hydroxyl group of selected serine and threonine residues in acceptor proteins.</text>
</comment>
<dbReference type="Pfam" id="PF02366">
    <property type="entry name" value="PMT"/>
    <property type="match status" value="1"/>
</dbReference>
<comment type="subcellular location">
    <subcellularLocation>
        <location evidence="10">Cell membrane</location>
    </subcellularLocation>
    <subcellularLocation>
        <location evidence="1">Endomembrane system</location>
        <topology evidence="1">Multi-pass membrane protein</topology>
    </subcellularLocation>
</comment>
<dbReference type="GO" id="GO:0005886">
    <property type="term" value="C:plasma membrane"/>
    <property type="evidence" value="ECO:0007669"/>
    <property type="project" value="UniProtKB-SubCell"/>
</dbReference>
<evidence type="ECO:0000256" key="7">
    <source>
        <dbReference type="ARBA" id="ARBA00022989"/>
    </source>
</evidence>
<evidence type="ECO:0000256" key="3">
    <source>
        <dbReference type="ARBA" id="ARBA00007222"/>
    </source>
</evidence>
<evidence type="ECO:0000256" key="4">
    <source>
        <dbReference type="ARBA" id="ARBA00022676"/>
    </source>
</evidence>
<dbReference type="AlphaFoldDB" id="A0A917SGJ3"/>
<evidence type="ECO:0000256" key="1">
    <source>
        <dbReference type="ARBA" id="ARBA00004127"/>
    </source>
</evidence>
<feature type="transmembrane region" description="Helical" evidence="10">
    <location>
        <begin position="449"/>
        <end position="466"/>
    </location>
</feature>
<dbReference type="InterPro" id="IPR027005">
    <property type="entry name" value="PMT-like"/>
</dbReference>
<keyword evidence="7 10" id="KW-1133">Transmembrane helix</keyword>
<dbReference type="InterPro" id="IPR003342">
    <property type="entry name" value="ArnT-like_N"/>
</dbReference>
<comment type="similarity">
    <text evidence="3 10">Belongs to the glycosyltransferase 39 family.</text>
</comment>
<accession>A0A917SGJ3</accession>
<reference evidence="14" key="1">
    <citation type="journal article" date="2014" name="Int. J. Syst. Evol. Microbiol.">
        <title>Complete genome sequence of Corynebacterium casei LMG S-19264T (=DSM 44701T), isolated from a smear-ripened cheese.</title>
        <authorList>
            <consortium name="US DOE Joint Genome Institute (JGI-PGF)"/>
            <person name="Walter F."/>
            <person name="Albersmeier A."/>
            <person name="Kalinowski J."/>
            <person name="Ruckert C."/>
        </authorList>
    </citation>
    <scope>NUCLEOTIDE SEQUENCE</scope>
    <source>
        <strain evidence="14">CGMCC 4.7306</strain>
    </source>
</reference>
<evidence type="ECO:0000259" key="13">
    <source>
        <dbReference type="Pfam" id="PF16192"/>
    </source>
</evidence>
<evidence type="ECO:0000256" key="2">
    <source>
        <dbReference type="ARBA" id="ARBA00004922"/>
    </source>
</evidence>
<evidence type="ECO:0000313" key="14">
    <source>
        <dbReference type="EMBL" id="GGL80491.1"/>
    </source>
</evidence>
<evidence type="ECO:0000259" key="12">
    <source>
        <dbReference type="Pfam" id="PF02366"/>
    </source>
</evidence>